<evidence type="ECO:0007829" key="9">
    <source>
        <dbReference type="PeptideAtlas" id="A0A498L642"/>
    </source>
</evidence>
<dbReference type="EMBL" id="QBIY01012920">
    <property type="protein sequence ID" value="RXN14121.1"/>
    <property type="molecule type" value="Genomic_DNA"/>
</dbReference>
<dbReference type="SUPFAM" id="SSF143113">
    <property type="entry name" value="NAP-like"/>
    <property type="match status" value="1"/>
</dbReference>
<dbReference type="FunFam" id="1.20.5.1500:FF:000001">
    <property type="entry name" value="Nucleosome assembly protein 1-like 1"/>
    <property type="match status" value="1"/>
</dbReference>
<dbReference type="InterPro" id="IPR037231">
    <property type="entry name" value="NAP-like_sf"/>
</dbReference>
<feature type="region of interest" description="Disordered" evidence="5">
    <location>
        <begin position="342"/>
        <end position="388"/>
    </location>
</feature>
<comment type="similarity">
    <text evidence="2 4">Belongs to the nucleosome assembly protein (NAP) family.</text>
</comment>
<dbReference type="GO" id="GO:0006334">
    <property type="term" value="P:nucleosome assembly"/>
    <property type="evidence" value="ECO:0007669"/>
    <property type="project" value="InterPro"/>
</dbReference>
<reference evidence="6 8" key="1">
    <citation type="submission" date="2018-03" db="EMBL/GenBank/DDBJ databases">
        <title>Draft genome sequence of Rohu Carp (Labeo rohita).</title>
        <authorList>
            <person name="Das P."/>
            <person name="Kushwaha B."/>
            <person name="Joshi C.G."/>
            <person name="Kumar D."/>
            <person name="Nagpure N.S."/>
            <person name="Sahoo L."/>
            <person name="Das S.P."/>
            <person name="Bit A."/>
            <person name="Patnaik S."/>
            <person name="Meher P.K."/>
            <person name="Jayasankar P."/>
            <person name="Koringa P.G."/>
            <person name="Patel N.V."/>
            <person name="Hinsu A.T."/>
            <person name="Kumar R."/>
            <person name="Pandey M."/>
            <person name="Agarwal S."/>
            <person name="Srivastava S."/>
            <person name="Singh M."/>
            <person name="Iquebal M.A."/>
            <person name="Jaiswal S."/>
            <person name="Angadi U.B."/>
            <person name="Kumar N."/>
            <person name="Raza M."/>
            <person name="Shah T.M."/>
            <person name="Rai A."/>
            <person name="Jena J.K."/>
        </authorList>
    </citation>
    <scope>NUCLEOTIDE SEQUENCE [LARGE SCALE GENOMIC DNA]</scope>
    <source>
        <strain evidence="6">DASCIFA01</strain>
        <tissue evidence="6">Testis</tissue>
    </source>
</reference>
<comment type="caution">
    <text evidence="6">The sequence shown here is derived from an EMBL/GenBank/DDBJ whole genome shotgun (WGS) entry which is preliminary data.</text>
</comment>
<accession>A0A498L642</accession>
<dbReference type="Gene3D" id="1.20.5.1500">
    <property type="match status" value="1"/>
</dbReference>
<evidence type="ECO:0000256" key="4">
    <source>
        <dbReference type="RuleBase" id="RU003876"/>
    </source>
</evidence>
<evidence type="ECO:0000313" key="7">
    <source>
        <dbReference type="EMBL" id="RXN14121.1"/>
    </source>
</evidence>
<dbReference type="AlphaFoldDB" id="A0A498L642"/>
<feature type="compositionally biased region" description="Acidic residues" evidence="5">
    <location>
        <begin position="122"/>
        <end position="140"/>
    </location>
</feature>
<evidence type="ECO:0000313" key="8">
    <source>
        <dbReference type="Proteomes" id="UP000290572"/>
    </source>
</evidence>
<evidence type="ECO:0000256" key="2">
    <source>
        <dbReference type="ARBA" id="ARBA00009947"/>
    </source>
</evidence>
<keyword evidence="8" id="KW-1185">Reference proteome</keyword>
<dbReference type="FunFam" id="3.30.1120.90:FF:000001">
    <property type="entry name" value="Nucleosome assembly protein 1-like 1"/>
    <property type="match status" value="1"/>
</dbReference>
<keyword evidence="3" id="KW-0539">Nucleus</keyword>
<keyword evidence="9" id="KW-1267">Proteomics identification</keyword>
<feature type="region of interest" description="Disordered" evidence="5">
    <location>
        <begin position="121"/>
        <end position="141"/>
    </location>
</feature>
<dbReference type="InterPro" id="IPR002164">
    <property type="entry name" value="NAP_family"/>
</dbReference>
<feature type="compositionally biased region" description="Pro residues" evidence="5">
    <location>
        <begin position="379"/>
        <end position="388"/>
    </location>
</feature>
<dbReference type="Pfam" id="PF00956">
    <property type="entry name" value="NAP"/>
    <property type="match status" value="1"/>
</dbReference>
<evidence type="ECO:0000256" key="5">
    <source>
        <dbReference type="SAM" id="MobiDB-lite"/>
    </source>
</evidence>
<evidence type="ECO:0000256" key="3">
    <source>
        <dbReference type="ARBA" id="ARBA00023242"/>
    </source>
</evidence>
<name>A0A498L642_LABRO</name>
<dbReference type="GO" id="GO:0005634">
    <property type="term" value="C:nucleus"/>
    <property type="evidence" value="ECO:0007669"/>
    <property type="project" value="UniProtKB-SubCell"/>
</dbReference>
<dbReference type="Gene3D" id="3.30.1120.90">
    <property type="entry name" value="Nucleosome assembly protein"/>
    <property type="match status" value="1"/>
</dbReference>
<evidence type="ECO:0000313" key="6">
    <source>
        <dbReference type="EMBL" id="RXN02883.1"/>
    </source>
</evidence>
<sequence length="388" mass="44426">MQCFHLREKQAACPHGAEVTREESCLGGNNVEKEGYGGKGGNKPFQSDKPEGFLQVERIPNFHLLPKTVKRRVYALKRLQLQSGNIEAKFYEEVHELERKYAGLYQPIFDKRRDIVAGAVEPTDEECEWQSDREEDELAEDLQKKAALEEKQADSAGAGDPKGIPEFWLTIFKRVDMLGEMLQEHDEPILKHLQDITVKFSEPGQPMSFTLEFHFEPNSYFSNTVLTKVYKMKSEADAADPFSFEGPEIVDCEGCKIDWQKGKDVTVKIVKKKQKHKGRGTIRTVTKEVPQDSFFNFFSPVKASPDVMDEDLDFTLATDFEIGHFFRERVIPRAVLYFTGEALEDDESYEEEDLEEGEEEDLDEEGEEEDEGDFDPTKDPPPAECKQQ</sequence>
<proteinExistence type="evidence at protein level"/>
<dbReference type="EMBL" id="QBIY01013492">
    <property type="protein sequence ID" value="RXN02883.1"/>
    <property type="molecule type" value="Genomic_DNA"/>
</dbReference>
<comment type="subcellular location">
    <subcellularLocation>
        <location evidence="1">Nucleus</location>
    </subcellularLocation>
</comment>
<feature type="compositionally biased region" description="Acidic residues" evidence="5">
    <location>
        <begin position="342"/>
        <end position="374"/>
    </location>
</feature>
<organism evidence="6 8">
    <name type="scientific">Labeo rohita</name>
    <name type="common">Indian major carp</name>
    <name type="synonym">Cyprinus rohita</name>
    <dbReference type="NCBI Taxonomy" id="84645"/>
    <lineage>
        <taxon>Eukaryota</taxon>
        <taxon>Metazoa</taxon>
        <taxon>Chordata</taxon>
        <taxon>Craniata</taxon>
        <taxon>Vertebrata</taxon>
        <taxon>Euteleostomi</taxon>
        <taxon>Actinopterygii</taxon>
        <taxon>Neopterygii</taxon>
        <taxon>Teleostei</taxon>
        <taxon>Ostariophysi</taxon>
        <taxon>Cypriniformes</taxon>
        <taxon>Cyprinidae</taxon>
        <taxon>Labeoninae</taxon>
        <taxon>Labeonini</taxon>
        <taxon>Labeo</taxon>
    </lineage>
</organism>
<gene>
    <name evidence="7" type="ORF">ROHU_009206</name>
    <name evidence="6" type="ORF">ROHU_034725</name>
</gene>
<evidence type="ECO:0000256" key="1">
    <source>
        <dbReference type="ARBA" id="ARBA00004123"/>
    </source>
</evidence>
<dbReference type="STRING" id="84645.A0A498L642"/>
<dbReference type="PANTHER" id="PTHR11875">
    <property type="entry name" value="TESTIS-SPECIFIC Y-ENCODED PROTEIN"/>
    <property type="match status" value="1"/>
</dbReference>
<dbReference type="Proteomes" id="UP000290572">
    <property type="component" value="Unassembled WGS sequence"/>
</dbReference>
<protein>
    <submittedName>
        <fullName evidence="6">Nucleosome assembly 1-like 4 isoform X1</fullName>
    </submittedName>
</protein>